<protein>
    <submittedName>
        <fullName evidence="1">Uncharacterized protein</fullName>
    </submittedName>
</protein>
<accession>A0ABR3VSY2</accession>
<organism evidence="1 2">
    <name type="scientific">Phialemonium thermophilum</name>
    <dbReference type="NCBI Taxonomy" id="223376"/>
    <lineage>
        <taxon>Eukaryota</taxon>
        <taxon>Fungi</taxon>
        <taxon>Dikarya</taxon>
        <taxon>Ascomycota</taxon>
        <taxon>Pezizomycotina</taxon>
        <taxon>Sordariomycetes</taxon>
        <taxon>Sordariomycetidae</taxon>
        <taxon>Cephalothecales</taxon>
        <taxon>Cephalothecaceae</taxon>
        <taxon>Phialemonium</taxon>
    </lineage>
</organism>
<proteinExistence type="predicted"/>
<evidence type="ECO:0000313" key="1">
    <source>
        <dbReference type="EMBL" id="KAL1844760.1"/>
    </source>
</evidence>
<dbReference type="EMBL" id="JAZHXJ010001479">
    <property type="protein sequence ID" value="KAL1844760.1"/>
    <property type="molecule type" value="Genomic_DNA"/>
</dbReference>
<keyword evidence="2" id="KW-1185">Reference proteome</keyword>
<sequence length="668" mass="72484">MSDAKAKNAKNQAEAITQIANVSTLLRDAIEAAIPVAPEQYMSIAIPGTAIDVRDVKDGGTFVYGAEYSAFPPMAVRQAEARLVDNMIPLSNIMIGNTGKSVSRSYSRALDGLVPKKATVKSGGVNPIRSPGEAGYDAAMKYLTTVDPETGVTPVDTYVKKQSAWAEAQETWDKAKLQAQKDAQAKYPVDIVLQRQEYDEWNQQNYRKYKFAVQGKWMDWVANGHKYDVEFNFGMVDTESIMARVESSKESMRNSTMVDADGANELLGVVMTPKNWATLCKQKQEGWFKRNGEYSLEQLDAEIGRLQRLQTSYQVLQSVTTGADKSTYPIANADSAKPSVDLDAAQTKLRGAFKDLYDAEAKMNNETAVLRSKKTDDERKTFASSKEYTDAVSGLATARAELAATIKTDTETRAAWNKYNMARLQGDAKDSMSKWLDGTLETISEQITALQAKRADKLRTQPVKISAIETGVAQEGDSGTLVAAEGTELAKPLFRVTPATSAAGTDAPAAAGSESDPWVTISASFSAVDQQSTATTSSWGMSVGGGAGWGLWSVGGSYAHDESRSDSASDMASCDVSVTFDALVVNVNRPWLYAELFNDFELDVADNIFLSPGAEDLHRLMREQTLEAAADSTNVAQANSTVVNELAQYNSFPAFPTSFVVAANTLRK</sequence>
<evidence type="ECO:0000313" key="2">
    <source>
        <dbReference type="Proteomes" id="UP001586593"/>
    </source>
</evidence>
<comment type="caution">
    <text evidence="1">The sequence shown here is derived from an EMBL/GenBank/DDBJ whole genome shotgun (WGS) entry which is preliminary data.</text>
</comment>
<name>A0ABR3VSY2_9PEZI</name>
<dbReference type="Proteomes" id="UP001586593">
    <property type="component" value="Unassembled WGS sequence"/>
</dbReference>
<reference evidence="1 2" key="1">
    <citation type="journal article" date="2024" name="Commun. Biol.">
        <title>Comparative genomic analysis of thermophilic fungi reveals convergent evolutionary adaptations and gene losses.</title>
        <authorList>
            <person name="Steindorff A.S."/>
            <person name="Aguilar-Pontes M.V."/>
            <person name="Robinson A.J."/>
            <person name="Andreopoulos B."/>
            <person name="LaButti K."/>
            <person name="Kuo A."/>
            <person name="Mondo S."/>
            <person name="Riley R."/>
            <person name="Otillar R."/>
            <person name="Haridas S."/>
            <person name="Lipzen A."/>
            <person name="Grimwood J."/>
            <person name="Schmutz J."/>
            <person name="Clum A."/>
            <person name="Reid I.D."/>
            <person name="Moisan M.C."/>
            <person name="Butler G."/>
            <person name="Nguyen T.T.M."/>
            <person name="Dewar K."/>
            <person name="Conant G."/>
            <person name="Drula E."/>
            <person name="Henrissat B."/>
            <person name="Hansel C."/>
            <person name="Singer S."/>
            <person name="Hutchinson M.I."/>
            <person name="de Vries R.P."/>
            <person name="Natvig D.O."/>
            <person name="Powell A.J."/>
            <person name="Tsang A."/>
            <person name="Grigoriev I.V."/>
        </authorList>
    </citation>
    <scope>NUCLEOTIDE SEQUENCE [LARGE SCALE GENOMIC DNA]</scope>
    <source>
        <strain evidence="1 2">ATCC 24622</strain>
    </source>
</reference>
<gene>
    <name evidence="1" type="ORF">VTK73DRAFT_1845</name>
</gene>